<evidence type="ECO:0000313" key="3">
    <source>
        <dbReference type="Proteomes" id="UP000013827"/>
    </source>
</evidence>
<evidence type="ECO:0000256" key="1">
    <source>
        <dbReference type="SAM" id="MobiDB-lite"/>
    </source>
</evidence>
<organism evidence="2 3">
    <name type="scientific">Emiliania huxleyi (strain CCMP1516)</name>
    <dbReference type="NCBI Taxonomy" id="280463"/>
    <lineage>
        <taxon>Eukaryota</taxon>
        <taxon>Haptista</taxon>
        <taxon>Haptophyta</taxon>
        <taxon>Prymnesiophyceae</taxon>
        <taxon>Isochrysidales</taxon>
        <taxon>Noelaerhabdaceae</taxon>
        <taxon>Emiliania</taxon>
    </lineage>
</organism>
<dbReference type="PaxDb" id="2903-EOD13438"/>
<name>A0A0D3IQA3_EMIH1</name>
<feature type="compositionally biased region" description="Basic residues" evidence="1">
    <location>
        <begin position="1"/>
        <end position="20"/>
    </location>
</feature>
<dbReference type="AlphaFoldDB" id="A0A0D3IQA3"/>
<dbReference type="HOGENOM" id="CLU_1743938_0_0_1"/>
<dbReference type="EnsemblProtists" id="EOD13438">
    <property type="protein sequence ID" value="EOD13438"/>
    <property type="gene ID" value="EMIHUDRAFT_451948"/>
</dbReference>
<proteinExistence type="predicted"/>
<protein>
    <submittedName>
        <fullName evidence="2">Uncharacterized protein</fullName>
    </submittedName>
</protein>
<reference evidence="3" key="1">
    <citation type="journal article" date="2013" name="Nature">
        <title>Pan genome of the phytoplankton Emiliania underpins its global distribution.</title>
        <authorList>
            <person name="Read B.A."/>
            <person name="Kegel J."/>
            <person name="Klute M.J."/>
            <person name="Kuo A."/>
            <person name="Lefebvre S.C."/>
            <person name="Maumus F."/>
            <person name="Mayer C."/>
            <person name="Miller J."/>
            <person name="Monier A."/>
            <person name="Salamov A."/>
            <person name="Young J."/>
            <person name="Aguilar M."/>
            <person name="Claverie J.M."/>
            <person name="Frickenhaus S."/>
            <person name="Gonzalez K."/>
            <person name="Herman E.K."/>
            <person name="Lin Y.C."/>
            <person name="Napier J."/>
            <person name="Ogata H."/>
            <person name="Sarno A.F."/>
            <person name="Shmutz J."/>
            <person name="Schroeder D."/>
            <person name="de Vargas C."/>
            <person name="Verret F."/>
            <person name="von Dassow P."/>
            <person name="Valentin K."/>
            <person name="Van de Peer Y."/>
            <person name="Wheeler G."/>
            <person name="Dacks J.B."/>
            <person name="Delwiche C.F."/>
            <person name="Dyhrman S.T."/>
            <person name="Glockner G."/>
            <person name="John U."/>
            <person name="Richards T."/>
            <person name="Worden A.Z."/>
            <person name="Zhang X."/>
            <person name="Grigoriev I.V."/>
            <person name="Allen A.E."/>
            <person name="Bidle K."/>
            <person name="Borodovsky M."/>
            <person name="Bowler C."/>
            <person name="Brownlee C."/>
            <person name="Cock J.M."/>
            <person name="Elias M."/>
            <person name="Gladyshev V.N."/>
            <person name="Groth M."/>
            <person name="Guda C."/>
            <person name="Hadaegh A."/>
            <person name="Iglesias-Rodriguez M.D."/>
            <person name="Jenkins J."/>
            <person name="Jones B.M."/>
            <person name="Lawson T."/>
            <person name="Leese F."/>
            <person name="Lindquist E."/>
            <person name="Lobanov A."/>
            <person name="Lomsadze A."/>
            <person name="Malik S.B."/>
            <person name="Marsh M.E."/>
            <person name="Mackinder L."/>
            <person name="Mock T."/>
            <person name="Mueller-Roeber B."/>
            <person name="Pagarete A."/>
            <person name="Parker M."/>
            <person name="Probert I."/>
            <person name="Quesneville H."/>
            <person name="Raines C."/>
            <person name="Rensing S.A."/>
            <person name="Riano-Pachon D.M."/>
            <person name="Richier S."/>
            <person name="Rokitta S."/>
            <person name="Shiraiwa Y."/>
            <person name="Soanes D.M."/>
            <person name="van der Giezen M."/>
            <person name="Wahlund T.M."/>
            <person name="Williams B."/>
            <person name="Wilson W."/>
            <person name="Wolfe G."/>
            <person name="Wurch L.L."/>
        </authorList>
    </citation>
    <scope>NUCLEOTIDE SEQUENCE</scope>
</reference>
<dbReference type="RefSeq" id="XP_005765867.1">
    <property type="nucleotide sequence ID" value="XM_005765810.1"/>
</dbReference>
<dbReference type="Proteomes" id="UP000013827">
    <property type="component" value="Unassembled WGS sequence"/>
</dbReference>
<evidence type="ECO:0000313" key="2">
    <source>
        <dbReference type="EnsemblProtists" id="EOD13438"/>
    </source>
</evidence>
<keyword evidence="3" id="KW-1185">Reference proteome</keyword>
<reference evidence="2" key="2">
    <citation type="submission" date="2024-10" db="UniProtKB">
        <authorList>
            <consortium name="EnsemblProtists"/>
        </authorList>
    </citation>
    <scope>IDENTIFICATION</scope>
</reference>
<sequence length="150" mass="17090">MAPKRPKSWRLTRAARRTSRSRFCATCPTRARRRPLAGSAPSPRPRPSRRRRCPLRLFSPPAVGERPALAQPRFSPLFTPRIRLCGSLGAHERARACYTRRAMQQHAWHSMHHACRNEVLLGAVLGHLVSHPRISATYMCDDISHISEQK</sequence>
<accession>A0A0D3IQA3</accession>
<feature type="region of interest" description="Disordered" evidence="1">
    <location>
        <begin position="1"/>
        <end position="53"/>
    </location>
</feature>
<dbReference type="KEGG" id="ehx:EMIHUDRAFT_451948"/>
<dbReference type="GeneID" id="17259692"/>